<evidence type="ECO:0000256" key="2">
    <source>
        <dbReference type="SAM" id="SignalP"/>
    </source>
</evidence>
<feature type="chain" id="PRO_5017356017" evidence="2">
    <location>
        <begin position="21"/>
        <end position="87"/>
    </location>
</feature>
<protein>
    <submittedName>
        <fullName evidence="3">Uncharacterized protein</fullName>
    </submittedName>
</protein>
<proteinExistence type="predicted"/>
<dbReference type="RefSeq" id="WP_093503384.1">
    <property type="nucleotide sequence ID" value="NZ_BSSG01000004.1"/>
</dbReference>
<feature type="region of interest" description="Disordered" evidence="1">
    <location>
        <begin position="18"/>
        <end position="87"/>
    </location>
</feature>
<accession>A0A1I1UP70</accession>
<evidence type="ECO:0000313" key="3">
    <source>
        <dbReference type="EMBL" id="SFD72567.1"/>
    </source>
</evidence>
<feature type="signal peptide" evidence="2">
    <location>
        <begin position="1"/>
        <end position="20"/>
    </location>
</feature>
<evidence type="ECO:0000256" key="1">
    <source>
        <dbReference type="SAM" id="MobiDB-lite"/>
    </source>
</evidence>
<name>A0A1I1UP70_PSEOC</name>
<evidence type="ECO:0000313" key="4">
    <source>
        <dbReference type="Proteomes" id="UP000243950"/>
    </source>
</evidence>
<dbReference type="Proteomes" id="UP000243950">
    <property type="component" value="Unassembled WGS sequence"/>
</dbReference>
<reference evidence="4" key="1">
    <citation type="submission" date="2016-10" db="EMBL/GenBank/DDBJ databases">
        <authorList>
            <person name="Varghese N."/>
            <person name="Submissions S."/>
        </authorList>
    </citation>
    <scope>NUCLEOTIDE SEQUENCE [LARGE SCALE GENOMIC DNA]</scope>
    <source>
        <strain evidence="4">JCM 2783</strain>
    </source>
</reference>
<dbReference type="EMBL" id="FOMO01000003">
    <property type="protein sequence ID" value="SFD72567.1"/>
    <property type="molecule type" value="Genomic_DNA"/>
</dbReference>
<organism evidence="3 4">
    <name type="scientific">Pseudomonas straminea</name>
    <dbReference type="NCBI Taxonomy" id="47882"/>
    <lineage>
        <taxon>Bacteria</taxon>
        <taxon>Pseudomonadati</taxon>
        <taxon>Pseudomonadota</taxon>
        <taxon>Gammaproteobacteria</taxon>
        <taxon>Pseudomonadales</taxon>
        <taxon>Pseudomonadaceae</taxon>
        <taxon>Phytopseudomonas</taxon>
    </lineage>
</organism>
<gene>
    <name evidence="3" type="ORF">SAMN05216372_103492</name>
</gene>
<dbReference type="AlphaFoldDB" id="A0A1I1UP70"/>
<keyword evidence="4" id="KW-1185">Reference proteome</keyword>
<keyword evidence="2" id="KW-0732">Signal</keyword>
<sequence length="87" mass="9090">MRTPSLVLISLLSMAGIAQAQQPQSAPPEPAGATQTPQVPDPSKVDPDTPPVIRDGRDNDGSTEAADDASEDPHELIPEQPGEQVPD</sequence>